<proteinExistence type="predicted"/>
<dbReference type="PATRIC" id="fig|317.175.peg.2541"/>
<gene>
    <name evidence="1" type="ORF">IV01_12225</name>
</gene>
<evidence type="ECO:0000313" key="1">
    <source>
        <dbReference type="EMBL" id="KFE55388.1"/>
    </source>
</evidence>
<dbReference type="RefSeq" id="WP_032628520.1">
    <property type="nucleotide sequence ID" value="NZ_JPQU01000034.1"/>
</dbReference>
<dbReference type="AlphaFoldDB" id="A0A085VIX5"/>
<dbReference type="Proteomes" id="UP000028631">
    <property type="component" value="Unassembled WGS sequence"/>
</dbReference>
<accession>A0A085VIX5</accession>
<sequence>MSRVCLTKRDIERKRPNDITRAILTYIHGDAVDHQEINVKTPGLFGHANTHSMQAEAGKDPLPEPGTITRDDISLTLASNLKGMLGISLLTAFQAVKTSKLRTLDIDSLTVEKLAESSTLDFDSANPGKKLIACELPSSISDSPILTQQLLDAGAPPYDLLVRSGGYAFMWSKLEAIFQAIVNTKGRALRGERSVEGAVDAEEAVDRYLRHELIPNAWQPLHDMHNDDIEVPNHDVIALYNAEGCYIGRVLYHRGLNAVIPKLYYTDSEVKKGKINLLTDNPDNFAGSVNISSDAPFLFPVDVGCDEPVFTSREYCSPQLRVPDYTTQPSVDTASLSVLQGVLCGSATIHVGKTTSKLWAIDGEIAIPKISSFSRLYQGYIRAFKWLDESDFPLLLPLQQGSAASSERLSFMDRHGPKEILPRKTVEFTERLCKKIDRDISEARTALEDPEETEAILGLILKEVSADRIDQCALTILEAVDSDLAEETGHLQAQVPPLLKRHPALKAFSLDTHLAILKGAVEDDGECADGSQVGFAEAIVTLVALASACTSAVAPQWAALRPSMLAVGMWLNGQVPLAEVHAFIRTLRISLQQAAKQKSLVDLMQAAVAAEVDSRERAKELGMLFAGNRVTISPSNRLQMHRKFSVGALPK</sequence>
<name>A0A085VIX5_PSESX</name>
<keyword evidence="2" id="KW-1185">Reference proteome</keyword>
<dbReference type="EMBL" id="JPQU01000034">
    <property type="protein sequence ID" value="KFE55388.1"/>
    <property type="molecule type" value="Genomic_DNA"/>
</dbReference>
<protein>
    <submittedName>
        <fullName evidence="1">Uncharacterized protein</fullName>
    </submittedName>
</protein>
<organism evidence="1 2">
    <name type="scientific">Pseudomonas syringae</name>
    <dbReference type="NCBI Taxonomy" id="317"/>
    <lineage>
        <taxon>Bacteria</taxon>
        <taxon>Pseudomonadati</taxon>
        <taxon>Pseudomonadota</taxon>
        <taxon>Gammaproteobacteria</taxon>
        <taxon>Pseudomonadales</taxon>
        <taxon>Pseudomonadaceae</taxon>
        <taxon>Pseudomonas</taxon>
    </lineage>
</organism>
<evidence type="ECO:0000313" key="2">
    <source>
        <dbReference type="Proteomes" id="UP000028631"/>
    </source>
</evidence>
<dbReference type="OrthoDB" id="6762574at2"/>
<comment type="caution">
    <text evidence="1">The sequence shown here is derived from an EMBL/GenBank/DDBJ whole genome shotgun (WGS) entry which is preliminary data.</text>
</comment>
<reference evidence="1 2" key="1">
    <citation type="submission" date="2014-07" db="EMBL/GenBank/DDBJ databases">
        <title>Draft Genome Sequences of Environmental Pseudomonas syringae strains.</title>
        <authorList>
            <person name="Baltrus D.A."/>
            <person name="Berge O."/>
            <person name="Morris C."/>
        </authorList>
    </citation>
    <scope>NUCLEOTIDE SEQUENCE [LARGE SCALE GENOMIC DNA]</scope>
    <source>
        <strain evidence="1 2">GAW0119</strain>
    </source>
</reference>